<evidence type="ECO:0000256" key="4">
    <source>
        <dbReference type="RuleBase" id="RU004003"/>
    </source>
</evidence>
<dbReference type="Pfam" id="PF00263">
    <property type="entry name" value="Secretin"/>
    <property type="match status" value="1"/>
</dbReference>
<keyword evidence="2" id="KW-0732">Signal</keyword>
<evidence type="ECO:0000313" key="10">
    <source>
        <dbReference type="Proteomes" id="UP001500235"/>
    </source>
</evidence>
<name>A0ABP7SE87_9SPHN</name>
<evidence type="ECO:0008006" key="11">
    <source>
        <dbReference type="Google" id="ProtNLM"/>
    </source>
</evidence>
<protein>
    <recommendedName>
        <fullName evidence="11">Type II and III secretion system protein</fullName>
    </recommendedName>
</protein>
<evidence type="ECO:0000256" key="2">
    <source>
        <dbReference type="ARBA" id="ARBA00022729"/>
    </source>
</evidence>
<proteinExistence type="inferred from homology"/>
<keyword evidence="3" id="KW-0472">Membrane</keyword>
<evidence type="ECO:0000256" key="1">
    <source>
        <dbReference type="ARBA" id="ARBA00004370"/>
    </source>
</evidence>
<dbReference type="InterPro" id="IPR005644">
    <property type="entry name" value="NolW-like"/>
</dbReference>
<keyword evidence="10" id="KW-1185">Reference proteome</keyword>
<accession>A0ABP7SE87</accession>
<dbReference type="EMBL" id="BAABBQ010000001">
    <property type="protein sequence ID" value="GAA4010621.1"/>
    <property type="molecule type" value="Genomic_DNA"/>
</dbReference>
<dbReference type="Proteomes" id="UP001500235">
    <property type="component" value="Unassembled WGS sequence"/>
</dbReference>
<dbReference type="PRINTS" id="PR00811">
    <property type="entry name" value="BCTERIALGSPD"/>
</dbReference>
<gene>
    <name evidence="9" type="ORF">GCM10022280_04850</name>
</gene>
<dbReference type="Pfam" id="PF03958">
    <property type="entry name" value="Secretin_N"/>
    <property type="match status" value="1"/>
</dbReference>
<sequence length="536" mass="57239">MHHFPGLGSPGRGGKTLLTLRRAPARLALSLLFLPLGLPAVAQVPSVVEEVKTVTVDENQASFLIRFSPAEPQTAALNNNPTRPELLMRATLRAPRVPQRDNYRGIVRSAVFETSDSGLLWRFDTAAPARVSVQPAGDRTLQVVVQRLSGDEAIGARPIGSGTESVAPASELPAYVEPGIDGDSYELVPLKYADVSEVIGLLVEGETIQPNNVFIRREPGFGSIATASSQQYVNQNQNQQPQNQQPLGQAFPGRGLAIDRRLNAIWITGTPDRIARVKAQIAAIDIPVDSVILETQFVELTEQGVRNLGIDLANRDGQIASGSITLGSNTPFGNDPLTAFKSGIVQAAIYAQVQRGEGRIVSRPRIAAQSGSTAKIITGDALPILTSITLSGVNGVSQQVQYVNVGVTLQIAPRVSSDGFVTSQIYGVVSSVTGYSQGYPTISQREAETSASVRDGETFVIGGLTQENNLKTKGRLPILGDIPLVGSVFRNERSTRAKTELYIVITPRIVRHRRNEPPLQPAPSPAVPGLTGGAVR</sequence>
<dbReference type="Gene3D" id="3.30.1370.120">
    <property type="match status" value="1"/>
</dbReference>
<dbReference type="InterPro" id="IPR004846">
    <property type="entry name" value="T2SS/T3SS_dom"/>
</dbReference>
<evidence type="ECO:0000256" key="5">
    <source>
        <dbReference type="RuleBase" id="RU004004"/>
    </source>
</evidence>
<evidence type="ECO:0000313" key="9">
    <source>
        <dbReference type="EMBL" id="GAA4010621.1"/>
    </source>
</evidence>
<evidence type="ECO:0000256" key="6">
    <source>
        <dbReference type="SAM" id="MobiDB-lite"/>
    </source>
</evidence>
<feature type="domain" description="NolW-like" evidence="8">
    <location>
        <begin position="186"/>
        <end position="289"/>
    </location>
</feature>
<dbReference type="PANTHER" id="PTHR30332:SF17">
    <property type="entry name" value="TYPE IV PILIATION SYSTEM PROTEIN DR_0774-RELATED"/>
    <property type="match status" value="1"/>
</dbReference>
<evidence type="ECO:0000259" key="8">
    <source>
        <dbReference type="Pfam" id="PF03958"/>
    </source>
</evidence>
<comment type="caution">
    <text evidence="9">The sequence shown here is derived from an EMBL/GenBank/DDBJ whole genome shotgun (WGS) entry which is preliminary data.</text>
</comment>
<organism evidence="9 10">
    <name type="scientific">Sphingomonas swuensis</name>
    <dbReference type="NCBI Taxonomy" id="977800"/>
    <lineage>
        <taxon>Bacteria</taxon>
        <taxon>Pseudomonadati</taxon>
        <taxon>Pseudomonadota</taxon>
        <taxon>Alphaproteobacteria</taxon>
        <taxon>Sphingomonadales</taxon>
        <taxon>Sphingomonadaceae</taxon>
        <taxon>Sphingomonas</taxon>
    </lineage>
</organism>
<dbReference type="PANTHER" id="PTHR30332">
    <property type="entry name" value="PROBABLE GENERAL SECRETION PATHWAY PROTEIN D"/>
    <property type="match status" value="1"/>
</dbReference>
<dbReference type="InterPro" id="IPR038591">
    <property type="entry name" value="NolW-like_sf"/>
</dbReference>
<feature type="domain" description="Type II/III secretion system secretin-like" evidence="7">
    <location>
        <begin position="353"/>
        <end position="511"/>
    </location>
</feature>
<reference evidence="10" key="1">
    <citation type="journal article" date="2019" name="Int. J. Syst. Evol. Microbiol.">
        <title>The Global Catalogue of Microorganisms (GCM) 10K type strain sequencing project: providing services to taxonomists for standard genome sequencing and annotation.</title>
        <authorList>
            <consortium name="The Broad Institute Genomics Platform"/>
            <consortium name="The Broad Institute Genome Sequencing Center for Infectious Disease"/>
            <person name="Wu L."/>
            <person name="Ma J."/>
        </authorList>
    </citation>
    <scope>NUCLEOTIDE SEQUENCE [LARGE SCALE GENOMIC DNA]</scope>
    <source>
        <strain evidence="10">JCM 17563</strain>
    </source>
</reference>
<comment type="subcellular location">
    <subcellularLocation>
        <location evidence="5">Cell outer membrane</location>
    </subcellularLocation>
    <subcellularLocation>
        <location evidence="1">Membrane</location>
    </subcellularLocation>
</comment>
<keyword evidence="5" id="KW-0813">Transport</keyword>
<dbReference type="InterPro" id="IPR050810">
    <property type="entry name" value="Bact_Secretion_Sys_Channel"/>
</dbReference>
<feature type="region of interest" description="Disordered" evidence="6">
    <location>
        <begin position="514"/>
        <end position="536"/>
    </location>
</feature>
<dbReference type="InterPro" id="IPR001775">
    <property type="entry name" value="GspD/PilQ"/>
</dbReference>
<comment type="similarity">
    <text evidence="4">Belongs to the bacterial secretin family.</text>
</comment>
<evidence type="ECO:0000256" key="3">
    <source>
        <dbReference type="ARBA" id="ARBA00023136"/>
    </source>
</evidence>
<evidence type="ECO:0000259" key="7">
    <source>
        <dbReference type="Pfam" id="PF00263"/>
    </source>
</evidence>